<evidence type="ECO:0000313" key="4">
    <source>
        <dbReference type="EMBL" id="CAB3989733.1"/>
    </source>
</evidence>
<name>A0A7D9DN83_PARCT</name>
<dbReference type="SUPFAM" id="SSF52540">
    <property type="entry name" value="P-loop containing nucleoside triphosphate hydrolases"/>
    <property type="match status" value="1"/>
</dbReference>
<dbReference type="Proteomes" id="UP001152795">
    <property type="component" value="Unassembled WGS sequence"/>
</dbReference>
<keyword evidence="2" id="KW-0547">Nucleotide-binding</keyword>
<dbReference type="Pfam" id="PF03969">
    <property type="entry name" value="AFG1_ATPase"/>
    <property type="match status" value="1"/>
</dbReference>
<dbReference type="OrthoDB" id="548867at2759"/>
<dbReference type="GO" id="GO:0005739">
    <property type="term" value="C:mitochondrion"/>
    <property type="evidence" value="ECO:0007669"/>
    <property type="project" value="TreeGrafter"/>
</dbReference>
<evidence type="ECO:0000313" key="5">
    <source>
        <dbReference type="Proteomes" id="UP001152795"/>
    </source>
</evidence>
<protein>
    <submittedName>
        <fullName evidence="4">AFG1-like ATPase</fullName>
    </submittedName>
</protein>
<reference evidence="4" key="1">
    <citation type="submission" date="2020-04" db="EMBL/GenBank/DDBJ databases">
        <authorList>
            <person name="Alioto T."/>
            <person name="Alioto T."/>
            <person name="Gomez Garrido J."/>
        </authorList>
    </citation>
    <scope>NUCLEOTIDE SEQUENCE</scope>
    <source>
        <strain evidence="4">A484AB</strain>
    </source>
</reference>
<keyword evidence="3" id="KW-0067">ATP-binding</keyword>
<dbReference type="EMBL" id="CACRXK020001543">
    <property type="protein sequence ID" value="CAB3989733.1"/>
    <property type="molecule type" value="Genomic_DNA"/>
</dbReference>
<dbReference type="NCBIfam" id="NF040713">
    <property type="entry name" value="ZapE"/>
    <property type="match status" value="1"/>
</dbReference>
<dbReference type="AlphaFoldDB" id="A0A7D9DN83"/>
<dbReference type="PANTHER" id="PTHR12169">
    <property type="entry name" value="ATPASE N2B"/>
    <property type="match status" value="1"/>
</dbReference>
<proteinExistence type="inferred from homology"/>
<evidence type="ECO:0000256" key="2">
    <source>
        <dbReference type="ARBA" id="ARBA00022741"/>
    </source>
</evidence>
<organism evidence="4 5">
    <name type="scientific">Paramuricea clavata</name>
    <name type="common">Red gorgonian</name>
    <name type="synonym">Violescent sea-whip</name>
    <dbReference type="NCBI Taxonomy" id="317549"/>
    <lineage>
        <taxon>Eukaryota</taxon>
        <taxon>Metazoa</taxon>
        <taxon>Cnidaria</taxon>
        <taxon>Anthozoa</taxon>
        <taxon>Octocorallia</taxon>
        <taxon>Malacalcyonacea</taxon>
        <taxon>Plexauridae</taxon>
        <taxon>Paramuricea</taxon>
    </lineage>
</organism>
<dbReference type="Gene3D" id="3.40.50.300">
    <property type="entry name" value="P-loop containing nucleotide triphosphate hydrolases"/>
    <property type="match status" value="1"/>
</dbReference>
<dbReference type="InterPro" id="IPR027417">
    <property type="entry name" value="P-loop_NTPase"/>
</dbReference>
<dbReference type="PANTHER" id="PTHR12169:SF6">
    <property type="entry name" value="AFG1-LIKE ATPASE"/>
    <property type="match status" value="1"/>
</dbReference>
<evidence type="ECO:0000256" key="3">
    <source>
        <dbReference type="ARBA" id="ARBA00022840"/>
    </source>
</evidence>
<keyword evidence="5" id="KW-1185">Reference proteome</keyword>
<dbReference type="InterPro" id="IPR005654">
    <property type="entry name" value="ATPase_AFG1-like"/>
</dbReference>
<dbReference type="GO" id="GO:0016887">
    <property type="term" value="F:ATP hydrolysis activity"/>
    <property type="evidence" value="ECO:0007669"/>
    <property type="project" value="InterPro"/>
</dbReference>
<evidence type="ECO:0000256" key="1">
    <source>
        <dbReference type="ARBA" id="ARBA00010322"/>
    </source>
</evidence>
<comment type="similarity">
    <text evidence="1">Belongs to the AFG1 ATPase family.</text>
</comment>
<gene>
    <name evidence="4" type="ORF">PACLA_8A005675</name>
</gene>
<dbReference type="GO" id="GO:0005524">
    <property type="term" value="F:ATP binding"/>
    <property type="evidence" value="ECO:0007669"/>
    <property type="project" value="UniProtKB-KW"/>
</dbReference>
<dbReference type="FunFam" id="3.40.50.300:FF:003045">
    <property type="entry name" value="GD10885"/>
    <property type="match status" value="1"/>
</dbReference>
<comment type="caution">
    <text evidence="4">The sequence shown here is derived from an EMBL/GenBank/DDBJ whole genome shotgun (WGS) entry which is preliminary data.</text>
</comment>
<sequence>MTSCILIGEYCLPLVQGIIVLGNSKVLKQKVPKGIYLYGSVGCGKTMLMDMFYENVQLESKQRIHFNAFMMDVHSRVHKFKSTLPPRDRTKNKSQPVDPIPPIATEISEESMLLCFDEFQVTDIADAMILRRLFTALFENGVVVIATSNRAPDDLYKNGLQRSNFVPFIPILKDRCEVICLDSAVDYRRLDLKYEENVYFSSSDEQSDVELDKIFGRIAEQQKKVDRHCHEGARDLRVLGRTLHVPNSCGRLADFTFSQLCEQPLAASDYITLCKNFDTIIVRGIPVMNLQRRTEARRFITMIDTFYDNKVRIICSAQAVPQYLFETSPVSNSQVEDQRALMDDLGIAENEGASLSMFTAEEELFAFDRTISRMTEMQTRQYWDSGYVRDMKAS</sequence>
<accession>A0A7D9DN83</accession>